<dbReference type="SMART" id="SM00857">
    <property type="entry name" value="Resolvase"/>
    <property type="match status" value="1"/>
</dbReference>
<dbReference type="PANTHER" id="PTHR30461">
    <property type="entry name" value="DNA-INVERTASE FROM LAMBDOID PROPHAGE"/>
    <property type="match status" value="1"/>
</dbReference>
<dbReference type="InterPro" id="IPR038109">
    <property type="entry name" value="DNA_bind_recomb_sf"/>
</dbReference>
<dbReference type="InterPro" id="IPR025827">
    <property type="entry name" value="Zn_ribbon_recom_dom"/>
</dbReference>
<dbReference type="PROSITE" id="PS51736">
    <property type="entry name" value="RECOMBINASES_3"/>
    <property type="match status" value="1"/>
</dbReference>
<dbReference type="AlphaFoldDB" id="A0A934ICJ7"/>
<protein>
    <submittedName>
        <fullName evidence="3">Recombinase family protein</fullName>
    </submittedName>
</protein>
<feature type="non-terminal residue" evidence="3">
    <location>
        <position position="444"/>
    </location>
</feature>
<evidence type="ECO:0000313" key="4">
    <source>
        <dbReference type="Proteomes" id="UP000642488"/>
    </source>
</evidence>
<sequence length="444" mass="49706">MKEVQNTEGPLRAALYMRVSTGAQAKRELSIPDQRRALHEFCAARDLVVTAEFKDARTGRDENRPGFQQMMDAALHGEVPFDVVVVHSYSRFFRNELELGLRARALEKRGIRLVSITQEVGNDPAGVMLRQILALFDEYTSLETAKHVARTLAENARQGFFNGGTVPFGFKAIEAEKRGKTIKKKLVPREDEAEVVRLMFQLYLKGDGSSGPLGVKRLTEWLNDHGYRTRKGAKWGIGQIHRVLADPIHKGEYWRNRNSETSDPILIPVPPIISADDFDQARRTLESRNPKNTPPRTVSSPVLLAGLATCASCGSGMLISTGKGGKYRYYACGGRMRQGKGTCKGRRVRMEETDDLVLAAIMEDLLTHDRMTMLLQELQERQTERTADASDSLAKHEAKLSDTKTKLNRLLQLVEEGVMESSDPSLAERLNDLRTQRDIAEKAA</sequence>
<name>A0A934ICJ7_9RHOB</name>
<dbReference type="InterPro" id="IPR011109">
    <property type="entry name" value="DNA_bind_recombinase_dom"/>
</dbReference>
<dbReference type="Pfam" id="PF07508">
    <property type="entry name" value="Recombinase"/>
    <property type="match status" value="1"/>
</dbReference>
<evidence type="ECO:0000259" key="1">
    <source>
        <dbReference type="PROSITE" id="PS51736"/>
    </source>
</evidence>
<proteinExistence type="predicted"/>
<dbReference type="SUPFAM" id="SSF53041">
    <property type="entry name" value="Resolvase-like"/>
    <property type="match status" value="1"/>
</dbReference>
<feature type="domain" description="Resolvase/invertase-type recombinase catalytic" evidence="1">
    <location>
        <begin position="12"/>
        <end position="163"/>
    </location>
</feature>
<comment type="caution">
    <text evidence="3">The sequence shown here is derived from an EMBL/GenBank/DDBJ whole genome shotgun (WGS) entry which is preliminary data.</text>
</comment>
<evidence type="ECO:0000313" key="3">
    <source>
        <dbReference type="EMBL" id="MBJ3764664.1"/>
    </source>
</evidence>
<dbReference type="PANTHER" id="PTHR30461:SF23">
    <property type="entry name" value="DNA RECOMBINASE-RELATED"/>
    <property type="match status" value="1"/>
</dbReference>
<keyword evidence="4" id="KW-1185">Reference proteome</keyword>
<dbReference type="RefSeq" id="WP_198917836.1">
    <property type="nucleotide sequence ID" value="NZ_JAEKPD010000046.1"/>
</dbReference>
<dbReference type="InterPro" id="IPR050639">
    <property type="entry name" value="SSR_resolvase"/>
</dbReference>
<organism evidence="3 4">
    <name type="scientific">Palleronia pontilimi</name>
    <dbReference type="NCBI Taxonomy" id="1964209"/>
    <lineage>
        <taxon>Bacteria</taxon>
        <taxon>Pseudomonadati</taxon>
        <taxon>Pseudomonadota</taxon>
        <taxon>Alphaproteobacteria</taxon>
        <taxon>Rhodobacterales</taxon>
        <taxon>Roseobacteraceae</taxon>
        <taxon>Palleronia</taxon>
    </lineage>
</organism>
<dbReference type="Proteomes" id="UP000642488">
    <property type="component" value="Unassembled WGS sequence"/>
</dbReference>
<dbReference type="GO" id="GO:0003677">
    <property type="term" value="F:DNA binding"/>
    <property type="evidence" value="ECO:0007669"/>
    <property type="project" value="InterPro"/>
</dbReference>
<feature type="domain" description="Recombinase" evidence="2">
    <location>
        <begin position="167"/>
        <end position="291"/>
    </location>
</feature>
<dbReference type="PROSITE" id="PS51737">
    <property type="entry name" value="RECOMBINASE_DNA_BIND"/>
    <property type="match status" value="1"/>
</dbReference>
<dbReference type="CDD" id="cd00338">
    <property type="entry name" value="Ser_Recombinase"/>
    <property type="match status" value="1"/>
</dbReference>
<dbReference type="Pfam" id="PF13408">
    <property type="entry name" value="Zn_ribbon_recom"/>
    <property type="match status" value="1"/>
</dbReference>
<evidence type="ECO:0000259" key="2">
    <source>
        <dbReference type="PROSITE" id="PS51737"/>
    </source>
</evidence>
<reference evidence="3" key="1">
    <citation type="submission" date="2020-12" db="EMBL/GenBank/DDBJ databases">
        <title>Bacterial taxonomy.</title>
        <authorList>
            <person name="Pan X."/>
        </authorList>
    </citation>
    <scope>NUCLEOTIDE SEQUENCE</scope>
    <source>
        <strain evidence="3">KCTC 52957</strain>
    </source>
</reference>
<dbReference type="GO" id="GO:0000150">
    <property type="term" value="F:DNA strand exchange activity"/>
    <property type="evidence" value="ECO:0007669"/>
    <property type="project" value="InterPro"/>
</dbReference>
<dbReference type="Gene3D" id="3.40.50.1390">
    <property type="entry name" value="Resolvase, N-terminal catalytic domain"/>
    <property type="match status" value="1"/>
</dbReference>
<dbReference type="InterPro" id="IPR006119">
    <property type="entry name" value="Resolv_N"/>
</dbReference>
<gene>
    <name evidence="3" type="ORF">ILP92_18205</name>
</gene>
<dbReference type="Pfam" id="PF00239">
    <property type="entry name" value="Resolvase"/>
    <property type="match status" value="1"/>
</dbReference>
<accession>A0A934ICJ7</accession>
<dbReference type="EMBL" id="JAEKPD010000046">
    <property type="protein sequence ID" value="MBJ3764664.1"/>
    <property type="molecule type" value="Genomic_DNA"/>
</dbReference>
<dbReference type="InterPro" id="IPR036162">
    <property type="entry name" value="Resolvase-like_N_sf"/>
</dbReference>
<dbReference type="Gene3D" id="3.90.1750.20">
    <property type="entry name" value="Putative Large Serine Recombinase, Chain B, Domain 2"/>
    <property type="match status" value="1"/>
</dbReference>